<dbReference type="GO" id="GO:0005737">
    <property type="term" value="C:cytoplasm"/>
    <property type="evidence" value="ECO:0007669"/>
    <property type="project" value="TreeGrafter"/>
</dbReference>
<accession>A0AAE0UV38</accession>
<dbReference type="InterPro" id="IPR043442">
    <property type="entry name" value="Perm1"/>
</dbReference>
<feature type="region of interest" description="Disordered" evidence="1">
    <location>
        <begin position="420"/>
        <end position="445"/>
    </location>
</feature>
<proteinExistence type="predicted"/>
<protein>
    <recommendedName>
        <fullName evidence="4">PGC-1 and ERR-induced regulator in muscle protein 1</fullName>
    </recommendedName>
</protein>
<gene>
    <name evidence="2" type="ORF">QTP70_014955</name>
</gene>
<comment type="caution">
    <text evidence="2">The sequence shown here is derived from an EMBL/GenBank/DDBJ whole genome shotgun (WGS) entry which is preliminary data.</text>
</comment>
<dbReference type="PANTHER" id="PTHR47282:SF1">
    <property type="entry name" value="PGC-1 AND ERR-INDUCED REGULATOR IN MUSCLE PROTEIN 1"/>
    <property type="match status" value="1"/>
</dbReference>
<dbReference type="GO" id="GO:0014850">
    <property type="term" value="P:response to muscle activity"/>
    <property type="evidence" value="ECO:0007669"/>
    <property type="project" value="TreeGrafter"/>
</dbReference>
<evidence type="ECO:0000313" key="3">
    <source>
        <dbReference type="Proteomes" id="UP001274896"/>
    </source>
</evidence>
<dbReference type="GO" id="GO:0005634">
    <property type="term" value="C:nucleus"/>
    <property type="evidence" value="ECO:0007669"/>
    <property type="project" value="TreeGrafter"/>
</dbReference>
<dbReference type="PANTHER" id="PTHR47282">
    <property type="entry name" value="PGC-1 AND ERR-INDUCED REGULATOR IN MUSCLE PROTEIN 1"/>
    <property type="match status" value="1"/>
</dbReference>
<feature type="compositionally biased region" description="Basic and acidic residues" evidence="1">
    <location>
        <begin position="618"/>
        <end position="627"/>
    </location>
</feature>
<feature type="region of interest" description="Disordered" evidence="1">
    <location>
        <begin position="778"/>
        <end position="806"/>
    </location>
</feature>
<sequence length="1334" mass="148231">VFGISFCCSFHFAMDDFEYSVQISELDWDSFFQACEECNMLPPGLAGLDDSGMSDMDDMATPRTQTATQTTSLDPELRNDGPPDSEGSPVDVFLSKYGLSSPDQVLSGSEDDFHSEAISVFFERLKSVSVTEDHTNLGNNMAGHSKGSDVEEDTKEIAATGEILQLCRNQTAQSNDCNTYIYSESTDDDREIHKSTCPDTELFIREEDWSLDVLKEGDKWEAHMRTQSDTEKSPCNVLVNGKELTDTNQLKESKSQLVTNNNSDMLVVQGQASNITPRRRRRKKKRMSVEMSEMDPGYEAHLPSKVSDSDENTYGRRGEMVQETNIAKYCGSGTVSEAPSEFLVHPKKNSSSENFSEFSQSVPVMGDIRKSTQVSPNLQEELNKSAGIVIQEKKREMDIMPDNNLTGKPKETGQIAMRADLKSPEPGVSVTETPQRDDNQSAHTNEDNAGIHLQLNNHLPSEVPVSIASSDVLKVESKPASKETLVKFSVSNHTDDVKSQADSTALQIAPLMQSHILVYSNIPKSQFEDRVTLSDFQFDGSSAAGQRKTSTSCVTFPELANNTLFSASYKNTEKKEISCSVTSDEVPHEHKKYDLPAKGNNLSETFPFKILPQAGHEQISHQNDHKTQMSAAQISKRDETKDAPSVEPKAEITNENLSKNAGITNTSVNPQNENWIEENSPSLRLNNVPESQEGKNIEAVQSPGFKEDRNEELSLKGQTKECKSPIHSLDPDSHLSAYSKPELTLSNICTSNEEQKGFVLSVDTPPCFSSKDHNLSPTIVQHSPSPSPDLTDGAKSLKTLDTDSVSQPTPPVYAISSFWNEMEKLTINDILRLRLVGQAQHPSVLLQPDDNNIAEVTDAADSGYFTHSDESKQDHSSGNMSFISDFDGEVAQLLTPDAAKVDEGINESPKPTGIIWESDPNLCGTATGMEDMIHLDTDHSSSLFRNNSNHCFRKMCKNISVHNLQTLEDQNLGKIRRNASVHSIHSVYANHSEVEDDYVDPFDRVETSSPVYLSDEEEMDSTGITFSEIFEYLFGTDEPKQSASEASTIDDSYLGGTETSVPEMYDHFYSEFEPESFFFPLADNNTSTNDELVPIFSSSRSATRNVQFPEVYDYFFPDDSPVHSDEDEEPEHTVIRVVTRYDHNPTKNHDSVTASDPHKQTFSEKDNSWNFVWTNPFSFRKVRRTGVTVPSEESSSQALTPVKNTGRSFRGGIQHSVCILGADESPFPDPLILNLENRIFRQLAEQQKICSEMQSIVADPRVDAPLLPIKQADMCLVCIAFASWVLKSVNPQGADTWKAVLLANISALSAIRYLRRFTRDEAAKISPLRQIKPA</sequence>
<reference evidence="2" key="1">
    <citation type="submission" date="2023-06" db="EMBL/GenBank/DDBJ databases">
        <title>Male Hemibagrus guttatus genome.</title>
        <authorList>
            <person name="Bian C."/>
        </authorList>
    </citation>
    <scope>NUCLEOTIDE SEQUENCE</scope>
    <source>
        <strain evidence="2">Male_cb2023</strain>
        <tissue evidence="2">Muscle</tissue>
    </source>
</reference>
<feature type="compositionally biased region" description="Polar residues" evidence="1">
    <location>
        <begin position="653"/>
        <end position="690"/>
    </location>
</feature>
<evidence type="ECO:0000313" key="2">
    <source>
        <dbReference type="EMBL" id="KAK3518877.1"/>
    </source>
</evidence>
<dbReference type="GO" id="GO:0006355">
    <property type="term" value="P:regulation of DNA-templated transcription"/>
    <property type="evidence" value="ECO:0007669"/>
    <property type="project" value="InterPro"/>
</dbReference>
<organism evidence="2 3">
    <name type="scientific">Hemibagrus guttatus</name>
    <dbReference type="NCBI Taxonomy" id="175788"/>
    <lineage>
        <taxon>Eukaryota</taxon>
        <taxon>Metazoa</taxon>
        <taxon>Chordata</taxon>
        <taxon>Craniata</taxon>
        <taxon>Vertebrata</taxon>
        <taxon>Euteleostomi</taxon>
        <taxon>Actinopterygii</taxon>
        <taxon>Neopterygii</taxon>
        <taxon>Teleostei</taxon>
        <taxon>Ostariophysi</taxon>
        <taxon>Siluriformes</taxon>
        <taxon>Bagridae</taxon>
        <taxon>Hemibagrus</taxon>
    </lineage>
</organism>
<feature type="region of interest" description="Disordered" evidence="1">
    <location>
        <begin position="46"/>
        <end position="93"/>
    </location>
</feature>
<evidence type="ECO:0000256" key="1">
    <source>
        <dbReference type="SAM" id="MobiDB-lite"/>
    </source>
</evidence>
<evidence type="ECO:0008006" key="4">
    <source>
        <dbReference type="Google" id="ProtNLM"/>
    </source>
</evidence>
<feature type="compositionally biased region" description="Basic and acidic residues" evidence="1">
    <location>
        <begin position="635"/>
        <end position="652"/>
    </location>
</feature>
<feature type="non-terminal residue" evidence="2">
    <location>
        <position position="1334"/>
    </location>
</feature>
<name>A0AAE0UV38_9TELE</name>
<dbReference type="Proteomes" id="UP001274896">
    <property type="component" value="Unassembled WGS sequence"/>
</dbReference>
<dbReference type="EMBL" id="JAUCMX010000017">
    <property type="protein sequence ID" value="KAK3518877.1"/>
    <property type="molecule type" value="Genomic_DNA"/>
</dbReference>
<feature type="compositionally biased region" description="Low complexity" evidence="1">
    <location>
        <begin position="49"/>
        <end position="71"/>
    </location>
</feature>
<feature type="compositionally biased region" description="Basic and acidic residues" evidence="1">
    <location>
        <begin position="434"/>
        <end position="445"/>
    </location>
</feature>
<feature type="region of interest" description="Disordered" evidence="1">
    <location>
        <begin position="616"/>
        <end position="708"/>
    </location>
</feature>
<keyword evidence="3" id="KW-1185">Reference proteome</keyword>